<dbReference type="AlphaFoldDB" id="A0AAV2DHS8"/>
<keyword evidence="1" id="KW-0472">Membrane</keyword>
<accession>A0AAV2DHS8</accession>
<evidence type="ECO:0000313" key="2">
    <source>
        <dbReference type="EMBL" id="CAL1373475.1"/>
    </source>
</evidence>
<keyword evidence="1" id="KW-0812">Transmembrane</keyword>
<proteinExistence type="predicted"/>
<organism evidence="2 3">
    <name type="scientific">Linum trigynum</name>
    <dbReference type="NCBI Taxonomy" id="586398"/>
    <lineage>
        <taxon>Eukaryota</taxon>
        <taxon>Viridiplantae</taxon>
        <taxon>Streptophyta</taxon>
        <taxon>Embryophyta</taxon>
        <taxon>Tracheophyta</taxon>
        <taxon>Spermatophyta</taxon>
        <taxon>Magnoliopsida</taxon>
        <taxon>eudicotyledons</taxon>
        <taxon>Gunneridae</taxon>
        <taxon>Pentapetalae</taxon>
        <taxon>rosids</taxon>
        <taxon>fabids</taxon>
        <taxon>Malpighiales</taxon>
        <taxon>Linaceae</taxon>
        <taxon>Linum</taxon>
    </lineage>
</organism>
<dbReference type="Proteomes" id="UP001497516">
    <property type="component" value="Chromosome 3"/>
</dbReference>
<sequence>MIANVDLITAALLHGAFIAAVLTTASFILLVALSLASLVALFSIPIVDLHDAVSFLSGHYLESVVQPNIHLASFLALYSSLGYAIELHSAAASTRLYRRLRRFVTSAAATAPAESVRRLVGIVQRIIM</sequence>
<keyword evidence="1" id="KW-1133">Transmembrane helix</keyword>
<name>A0AAV2DHS8_9ROSI</name>
<gene>
    <name evidence="2" type="ORF">LTRI10_LOCUS15399</name>
</gene>
<evidence type="ECO:0000256" key="1">
    <source>
        <dbReference type="SAM" id="Phobius"/>
    </source>
</evidence>
<dbReference type="EMBL" id="OZ034816">
    <property type="protein sequence ID" value="CAL1373475.1"/>
    <property type="molecule type" value="Genomic_DNA"/>
</dbReference>
<keyword evidence="3" id="KW-1185">Reference proteome</keyword>
<protein>
    <submittedName>
        <fullName evidence="2">Uncharacterized protein</fullName>
    </submittedName>
</protein>
<feature type="transmembrane region" description="Helical" evidence="1">
    <location>
        <begin position="69"/>
        <end position="92"/>
    </location>
</feature>
<reference evidence="2 3" key="1">
    <citation type="submission" date="2024-04" db="EMBL/GenBank/DDBJ databases">
        <authorList>
            <person name="Fracassetti M."/>
        </authorList>
    </citation>
    <scope>NUCLEOTIDE SEQUENCE [LARGE SCALE GENOMIC DNA]</scope>
</reference>
<evidence type="ECO:0000313" key="3">
    <source>
        <dbReference type="Proteomes" id="UP001497516"/>
    </source>
</evidence>
<feature type="transmembrane region" description="Helical" evidence="1">
    <location>
        <begin position="12"/>
        <end position="44"/>
    </location>
</feature>